<dbReference type="EMBL" id="DAKRPA010000062">
    <property type="protein sequence ID" value="DBA00507.1"/>
    <property type="molecule type" value="Genomic_DNA"/>
</dbReference>
<name>A0AAV2Z4Z6_9STRA</name>
<sequence length="89" mass="10060">MLYRWQQPRELIEKMAATVSTRHQVKHRPRGSARVLPPHAEEQLVEWINGRRVDGVPVSSTMLRLQALEASRECGLLDGTGSHRIGGLH</sequence>
<comment type="caution">
    <text evidence="3">The sequence shown here is derived from an EMBL/GenBank/DDBJ whole genome shotgun (WGS) entry which is preliminary data.</text>
</comment>
<dbReference type="Pfam" id="PF03221">
    <property type="entry name" value="HTH_Tnp_Tc5"/>
    <property type="match status" value="1"/>
</dbReference>
<feature type="domain" description="HTH CENPB-type" evidence="2">
    <location>
        <begin position="38"/>
        <end position="75"/>
    </location>
</feature>
<organism evidence="3 4">
    <name type="scientific">Lagenidium giganteum</name>
    <dbReference type="NCBI Taxonomy" id="4803"/>
    <lineage>
        <taxon>Eukaryota</taxon>
        <taxon>Sar</taxon>
        <taxon>Stramenopiles</taxon>
        <taxon>Oomycota</taxon>
        <taxon>Peronosporomycetes</taxon>
        <taxon>Pythiales</taxon>
        <taxon>Pythiaceae</taxon>
    </lineage>
</organism>
<proteinExistence type="predicted"/>
<evidence type="ECO:0000313" key="3">
    <source>
        <dbReference type="EMBL" id="DBA00507.1"/>
    </source>
</evidence>
<evidence type="ECO:0000256" key="1">
    <source>
        <dbReference type="ARBA" id="ARBA00023125"/>
    </source>
</evidence>
<reference evidence="3" key="1">
    <citation type="submission" date="2022-11" db="EMBL/GenBank/DDBJ databases">
        <authorList>
            <person name="Morgan W.R."/>
            <person name="Tartar A."/>
        </authorList>
    </citation>
    <scope>NUCLEOTIDE SEQUENCE</scope>
    <source>
        <strain evidence="3">ARSEF 373</strain>
    </source>
</reference>
<dbReference type="Proteomes" id="UP001146120">
    <property type="component" value="Unassembled WGS sequence"/>
</dbReference>
<keyword evidence="1" id="KW-0238">DNA-binding</keyword>
<dbReference type="AlphaFoldDB" id="A0AAV2Z4Z6"/>
<dbReference type="Gene3D" id="1.10.10.60">
    <property type="entry name" value="Homeodomain-like"/>
    <property type="match status" value="1"/>
</dbReference>
<keyword evidence="4" id="KW-1185">Reference proteome</keyword>
<accession>A0AAV2Z4Z6</accession>
<gene>
    <name evidence="3" type="ORF">N0F65_006411</name>
</gene>
<dbReference type="InterPro" id="IPR006600">
    <property type="entry name" value="HTH_CenpB_DNA-bd_dom"/>
</dbReference>
<evidence type="ECO:0000259" key="2">
    <source>
        <dbReference type="Pfam" id="PF03221"/>
    </source>
</evidence>
<dbReference type="GO" id="GO:0003677">
    <property type="term" value="F:DNA binding"/>
    <property type="evidence" value="ECO:0007669"/>
    <property type="project" value="UniProtKB-KW"/>
</dbReference>
<reference evidence="3" key="2">
    <citation type="journal article" date="2023" name="Microbiol Resour">
        <title>Decontamination and Annotation of the Draft Genome Sequence of the Oomycete Lagenidium giganteum ARSEF 373.</title>
        <authorList>
            <person name="Morgan W.R."/>
            <person name="Tartar A."/>
        </authorList>
    </citation>
    <scope>NUCLEOTIDE SEQUENCE</scope>
    <source>
        <strain evidence="3">ARSEF 373</strain>
    </source>
</reference>
<evidence type="ECO:0000313" key="4">
    <source>
        <dbReference type="Proteomes" id="UP001146120"/>
    </source>
</evidence>
<protein>
    <recommendedName>
        <fullName evidence="2">HTH CENPB-type domain-containing protein</fullName>
    </recommendedName>
</protein>